<dbReference type="EMBL" id="GBRH01216020">
    <property type="protein sequence ID" value="JAD81875.1"/>
    <property type="molecule type" value="Transcribed_RNA"/>
</dbReference>
<proteinExistence type="predicted"/>
<name>A0A0A9D886_ARUDO</name>
<protein>
    <submittedName>
        <fullName evidence="1">Uncharacterized protein</fullName>
    </submittedName>
</protein>
<accession>A0A0A9D886</accession>
<reference evidence="1" key="2">
    <citation type="journal article" date="2015" name="Data Brief">
        <title>Shoot transcriptome of the giant reed, Arundo donax.</title>
        <authorList>
            <person name="Barrero R.A."/>
            <person name="Guerrero F.D."/>
            <person name="Moolhuijzen P."/>
            <person name="Goolsby J.A."/>
            <person name="Tidwell J."/>
            <person name="Bellgard S.E."/>
            <person name="Bellgard M.I."/>
        </authorList>
    </citation>
    <scope>NUCLEOTIDE SEQUENCE</scope>
    <source>
        <tissue evidence="1">Shoot tissue taken approximately 20 cm above the soil surface</tissue>
    </source>
</reference>
<sequence length="94" mass="10184">MASIQWAETESSHVPQAFSTAHVFIQKGKHGPKTLTSCTAASENLTLHTPMFQVLMHQGLQNTEDHIRGILAGGAHASYSSEEVDKGIHCCWGP</sequence>
<evidence type="ECO:0000313" key="1">
    <source>
        <dbReference type="EMBL" id="JAD81875.1"/>
    </source>
</evidence>
<organism evidence="1">
    <name type="scientific">Arundo donax</name>
    <name type="common">Giant reed</name>
    <name type="synonym">Donax arundinaceus</name>
    <dbReference type="NCBI Taxonomy" id="35708"/>
    <lineage>
        <taxon>Eukaryota</taxon>
        <taxon>Viridiplantae</taxon>
        <taxon>Streptophyta</taxon>
        <taxon>Embryophyta</taxon>
        <taxon>Tracheophyta</taxon>
        <taxon>Spermatophyta</taxon>
        <taxon>Magnoliopsida</taxon>
        <taxon>Liliopsida</taxon>
        <taxon>Poales</taxon>
        <taxon>Poaceae</taxon>
        <taxon>PACMAD clade</taxon>
        <taxon>Arundinoideae</taxon>
        <taxon>Arundineae</taxon>
        <taxon>Arundo</taxon>
    </lineage>
</organism>
<dbReference type="AlphaFoldDB" id="A0A0A9D886"/>
<reference evidence="1" key="1">
    <citation type="submission" date="2014-09" db="EMBL/GenBank/DDBJ databases">
        <authorList>
            <person name="Magalhaes I.L.F."/>
            <person name="Oliveira U."/>
            <person name="Santos F.R."/>
            <person name="Vidigal T.H.D.A."/>
            <person name="Brescovit A.D."/>
            <person name="Santos A.J."/>
        </authorList>
    </citation>
    <scope>NUCLEOTIDE SEQUENCE</scope>
    <source>
        <tissue evidence="1">Shoot tissue taken approximately 20 cm above the soil surface</tissue>
    </source>
</reference>